<comment type="caution">
    <text evidence="1">The sequence shown here is derived from an EMBL/GenBank/DDBJ whole genome shotgun (WGS) entry which is preliminary data.</text>
</comment>
<dbReference type="Proteomes" id="UP001165064">
    <property type="component" value="Unassembled WGS sequence"/>
</dbReference>
<keyword evidence="2" id="KW-1185">Reference proteome</keyword>
<reference evidence="1" key="1">
    <citation type="submission" date="2023-04" db="EMBL/GenBank/DDBJ databases">
        <title>Ambrosiozyma monospora NBRC 10751.</title>
        <authorList>
            <person name="Ichikawa N."/>
            <person name="Sato H."/>
            <person name="Tonouchi N."/>
        </authorList>
    </citation>
    <scope>NUCLEOTIDE SEQUENCE</scope>
    <source>
        <strain evidence="1">NBRC 10751</strain>
    </source>
</reference>
<sequence length="337" mass="37594">MFSSSLDTYVSMSASPCGSNQSAIESLSSAKYEYKIDLIYNPQKSTTHHSPPPKFIKIRPRLQAINLQSTTPIPITIDPKFLMESTTTQSLDLKINSVKWKFLNHLKTWKSISQECKKKGLEYHIQMPKQLYCDALSLVRLQLSSPGDVFDVGCNGVGIGGIDLFQDVEIGLKIDDSEIRSSNDDDGEKEFVWKREVAEESGYVYCARATFGLFLDESKLLKRNSGTEFRYGTGVGFGQENTTSPLANSFNVTSKYLDSGSDSKNFEIFEDGLDVKNKKTEGSIHLVPTFQTCHLSRFYNVKFEIECGLGTTGGKSKKKLNGKDGRRLLVSLPIDIV</sequence>
<evidence type="ECO:0000313" key="2">
    <source>
        <dbReference type="Proteomes" id="UP001165064"/>
    </source>
</evidence>
<accession>A0ACB5T410</accession>
<evidence type="ECO:0000313" key="1">
    <source>
        <dbReference type="EMBL" id="GME81091.1"/>
    </source>
</evidence>
<proteinExistence type="predicted"/>
<protein>
    <submittedName>
        <fullName evidence="1">Unnamed protein product</fullName>
    </submittedName>
</protein>
<gene>
    <name evidence="1" type="ORF">Amon02_000475600</name>
</gene>
<name>A0ACB5T410_AMBMO</name>
<organism evidence="1 2">
    <name type="scientific">Ambrosiozyma monospora</name>
    <name type="common">Yeast</name>
    <name type="synonym">Endomycopsis monosporus</name>
    <dbReference type="NCBI Taxonomy" id="43982"/>
    <lineage>
        <taxon>Eukaryota</taxon>
        <taxon>Fungi</taxon>
        <taxon>Dikarya</taxon>
        <taxon>Ascomycota</taxon>
        <taxon>Saccharomycotina</taxon>
        <taxon>Pichiomycetes</taxon>
        <taxon>Pichiales</taxon>
        <taxon>Pichiaceae</taxon>
        <taxon>Ambrosiozyma</taxon>
    </lineage>
</organism>
<dbReference type="EMBL" id="BSXS01003343">
    <property type="protein sequence ID" value="GME81091.1"/>
    <property type="molecule type" value="Genomic_DNA"/>
</dbReference>